<comment type="caution">
    <text evidence="10">The sequence shown here is derived from an EMBL/GenBank/DDBJ whole genome shotgun (WGS) entry which is preliminary data.</text>
</comment>
<dbReference type="Proteomes" id="UP000484164">
    <property type="component" value="Unassembled WGS sequence"/>
</dbReference>
<dbReference type="InterPro" id="IPR020594">
    <property type="entry name" value="Ribosomal_bL9_bac/chp"/>
</dbReference>
<gene>
    <name evidence="7" type="primary">rplI</name>
    <name evidence="10" type="ORF">F8C82_08175</name>
</gene>
<dbReference type="InterPro" id="IPR020070">
    <property type="entry name" value="Ribosomal_bL9_N"/>
</dbReference>
<dbReference type="NCBIfam" id="TIGR00158">
    <property type="entry name" value="L9"/>
    <property type="match status" value="1"/>
</dbReference>
<dbReference type="Pfam" id="PF01281">
    <property type="entry name" value="Ribosomal_L9_N"/>
    <property type="match status" value="1"/>
</dbReference>
<evidence type="ECO:0000256" key="6">
    <source>
        <dbReference type="ARBA" id="ARBA00035292"/>
    </source>
</evidence>
<evidence type="ECO:0000256" key="4">
    <source>
        <dbReference type="ARBA" id="ARBA00022980"/>
    </source>
</evidence>
<dbReference type="GO" id="GO:0005840">
    <property type="term" value="C:ribosome"/>
    <property type="evidence" value="ECO:0007669"/>
    <property type="project" value="UniProtKB-KW"/>
</dbReference>
<dbReference type="RefSeq" id="WP_151693100.1">
    <property type="nucleotide sequence ID" value="NZ_BMGX01000001.1"/>
</dbReference>
<keyword evidence="2 7" id="KW-0699">rRNA-binding</keyword>
<comment type="similarity">
    <text evidence="1 7">Belongs to the bacterial ribosomal protein bL9 family.</text>
</comment>
<name>A0A6L3ZDC4_9FLAO</name>
<evidence type="ECO:0000313" key="10">
    <source>
        <dbReference type="EMBL" id="KAB2815670.1"/>
    </source>
</evidence>
<evidence type="ECO:0000256" key="1">
    <source>
        <dbReference type="ARBA" id="ARBA00010605"/>
    </source>
</evidence>
<dbReference type="GO" id="GO:0006412">
    <property type="term" value="P:translation"/>
    <property type="evidence" value="ECO:0007669"/>
    <property type="project" value="UniProtKB-UniRule"/>
</dbReference>
<dbReference type="InterPro" id="IPR036791">
    <property type="entry name" value="Ribosomal_bL9_C_sf"/>
</dbReference>
<protein>
    <recommendedName>
        <fullName evidence="6 7">Large ribosomal subunit protein bL9</fullName>
    </recommendedName>
</protein>
<dbReference type="EMBL" id="WBVQ01000002">
    <property type="protein sequence ID" value="KAB2815670.1"/>
    <property type="molecule type" value="Genomic_DNA"/>
</dbReference>
<dbReference type="AlphaFoldDB" id="A0A6L3ZDC4"/>
<dbReference type="SUPFAM" id="SSF55658">
    <property type="entry name" value="L9 N-domain-like"/>
    <property type="match status" value="1"/>
</dbReference>
<dbReference type="InterPro" id="IPR036935">
    <property type="entry name" value="Ribosomal_bL9_N_sf"/>
</dbReference>
<keyword evidence="4 7" id="KW-0689">Ribosomal protein</keyword>
<feature type="domain" description="Large ribosomal subunit protein bL9 C-terminal" evidence="9">
    <location>
        <begin position="63"/>
        <end position="146"/>
    </location>
</feature>
<dbReference type="Pfam" id="PF03948">
    <property type="entry name" value="Ribosomal_L9_C"/>
    <property type="match status" value="1"/>
</dbReference>
<dbReference type="GO" id="GO:0019843">
    <property type="term" value="F:rRNA binding"/>
    <property type="evidence" value="ECO:0007669"/>
    <property type="project" value="UniProtKB-UniRule"/>
</dbReference>
<dbReference type="PANTHER" id="PTHR21368">
    <property type="entry name" value="50S RIBOSOMAL PROTEIN L9"/>
    <property type="match status" value="1"/>
</dbReference>
<accession>A0A6L3ZDC4</accession>
<proteinExistence type="inferred from homology"/>
<dbReference type="OrthoDB" id="9788336at2"/>
<dbReference type="InterPro" id="IPR020069">
    <property type="entry name" value="Ribosomal_bL9_C"/>
</dbReference>
<evidence type="ECO:0000259" key="8">
    <source>
        <dbReference type="Pfam" id="PF01281"/>
    </source>
</evidence>
<keyword evidence="3 7" id="KW-0694">RNA-binding</keyword>
<comment type="function">
    <text evidence="7">Binds to the 23S rRNA.</text>
</comment>
<dbReference type="Gene3D" id="3.40.5.10">
    <property type="entry name" value="Ribosomal protein L9, N-terminal domain"/>
    <property type="match status" value="1"/>
</dbReference>
<keyword evidence="11" id="KW-1185">Reference proteome</keyword>
<dbReference type="GO" id="GO:1990904">
    <property type="term" value="C:ribonucleoprotein complex"/>
    <property type="evidence" value="ECO:0007669"/>
    <property type="project" value="UniProtKB-KW"/>
</dbReference>
<evidence type="ECO:0000256" key="2">
    <source>
        <dbReference type="ARBA" id="ARBA00022730"/>
    </source>
</evidence>
<feature type="domain" description="Ribosomal protein L9" evidence="8">
    <location>
        <begin position="1"/>
        <end position="46"/>
    </location>
</feature>
<keyword evidence="5 7" id="KW-0687">Ribonucleoprotein</keyword>
<evidence type="ECO:0000256" key="7">
    <source>
        <dbReference type="HAMAP-Rule" id="MF_00503"/>
    </source>
</evidence>
<dbReference type="Gene3D" id="3.10.430.100">
    <property type="entry name" value="Ribosomal protein L9, C-terminal domain"/>
    <property type="match status" value="1"/>
</dbReference>
<evidence type="ECO:0000256" key="5">
    <source>
        <dbReference type="ARBA" id="ARBA00023274"/>
    </source>
</evidence>
<sequence length="150" mass="16610">MDIILIQDVENLGFKDEVVTVKDGYGRNYLIPSGKARLATESAKKVLAENLRQRAHKEAKMIEDAKTIADNLQKAELKISAKAGKNGKLFGAITNSSLADELAKMGYEVDRRFIQILGGSIKNVGKHTAKMRLHREVSFDYNFEVVGTDA</sequence>
<dbReference type="InterPro" id="IPR000244">
    <property type="entry name" value="Ribosomal_bL9"/>
</dbReference>
<dbReference type="GO" id="GO:0003735">
    <property type="term" value="F:structural constituent of ribosome"/>
    <property type="evidence" value="ECO:0007669"/>
    <property type="project" value="InterPro"/>
</dbReference>
<dbReference type="HAMAP" id="MF_00503">
    <property type="entry name" value="Ribosomal_bL9"/>
    <property type="match status" value="1"/>
</dbReference>
<dbReference type="SUPFAM" id="SSF55653">
    <property type="entry name" value="Ribosomal protein L9 C-domain"/>
    <property type="match status" value="1"/>
</dbReference>
<organism evidence="10 11">
    <name type="scientific">Phaeocystidibacter marisrubri</name>
    <dbReference type="NCBI Taxonomy" id="1577780"/>
    <lineage>
        <taxon>Bacteria</taxon>
        <taxon>Pseudomonadati</taxon>
        <taxon>Bacteroidota</taxon>
        <taxon>Flavobacteriia</taxon>
        <taxon>Flavobacteriales</taxon>
        <taxon>Phaeocystidibacteraceae</taxon>
        <taxon>Phaeocystidibacter</taxon>
    </lineage>
</organism>
<evidence type="ECO:0000256" key="3">
    <source>
        <dbReference type="ARBA" id="ARBA00022884"/>
    </source>
</evidence>
<dbReference type="InterPro" id="IPR009027">
    <property type="entry name" value="Ribosomal_bL9/RNase_H1_N"/>
</dbReference>
<evidence type="ECO:0000259" key="9">
    <source>
        <dbReference type="Pfam" id="PF03948"/>
    </source>
</evidence>
<reference evidence="10 11" key="1">
    <citation type="submission" date="2019-10" db="EMBL/GenBank/DDBJ databases">
        <title>Genome sequence of Phaeocystidibacter marisrubri JCM30614 (type strain).</title>
        <authorList>
            <person name="Bowman J.P."/>
        </authorList>
    </citation>
    <scope>NUCLEOTIDE SEQUENCE [LARGE SCALE GENOMIC DNA]</scope>
    <source>
        <strain evidence="10 11">JCM 30614</strain>
    </source>
</reference>
<evidence type="ECO:0000313" key="11">
    <source>
        <dbReference type="Proteomes" id="UP000484164"/>
    </source>
</evidence>